<feature type="domain" description="Retroviral polymerase SH3-like" evidence="1">
    <location>
        <begin position="64"/>
        <end position="118"/>
    </location>
</feature>
<proteinExistence type="predicted"/>
<evidence type="ECO:0000313" key="3">
    <source>
        <dbReference type="EnsemblPlants" id="Pp3c12_6059V3.1"/>
    </source>
</evidence>
<reference evidence="3" key="3">
    <citation type="submission" date="2020-12" db="UniProtKB">
        <authorList>
            <consortium name="EnsemblPlants"/>
        </authorList>
    </citation>
    <scope>IDENTIFICATION</scope>
</reference>
<keyword evidence="4" id="KW-1185">Reference proteome</keyword>
<gene>
    <name evidence="2" type="ORF">PHYPA_015879</name>
</gene>
<reference evidence="2 4" key="2">
    <citation type="journal article" date="2018" name="Plant J.">
        <title>The Physcomitrella patens chromosome-scale assembly reveals moss genome structure and evolution.</title>
        <authorList>
            <person name="Lang D."/>
            <person name="Ullrich K.K."/>
            <person name="Murat F."/>
            <person name="Fuchs J."/>
            <person name="Jenkins J."/>
            <person name="Haas F.B."/>
            <person name="Piednoel M."/>
            <person name="Gundlach H."/>
            <person name="Van Bel M."/>
            <person name="Meyberg R."/>
            <person name="Vives C."/>
            <person name="Morata J."/>
            <person name="Symeonidi A."/>
            <person name="Hiss M."/>
            <person name="Muchero W."/>
            <person name="Kamisugi Y."/>
            <person name="Saleh O."/>
            <person name="Blanc G."/>
            <person name="Decker E.L."/>
            <person name="van Gessel N."/>
            <person name="Grimwood J."/>
            <person name="Hayes R.D."/>
            <person name="Graham S.W."/>
            <person name="Gunter L.E."/>
            <person name="McDaniel S.F."/>
            <person name="Hoernstein S.N.W."/>
            <person name="Larsson A."/>
            <person name="Li F.W."/>
            <person name="Perroud P.F."/>
            <person name="Phillips J."/>
            <person name="Ranjan P."/>
            <person name="Rokshar D.S."/>
            <person name="Rothfels C.J."/>
            <person name="Schneider L."/>
            <person name="Shu S."/>
            <person name="Stevenson D.W."/>
            <person name="Thummler F."/>
            <person name="Tillich M."/>
            <person name="Villarreal Aguilar J.C."/>
            <person name="Widiez T."/>
            <person name="Wong G.K."/>
            <person name="Wymore A."/>
            <person name="Zhang Y."/>
            <person name="Zimmer A.D."/>
            <person name="Quatrano R.S."/>
            <person name="Mayer K.F.X."/>
            <person name="Goodstein D."/>
            <person name="Casacuberta J.M."/>
            <person name="Vandepoele K."/>
            <person name="Reski R."/>
            <person name="Cuming A.C."/>
            <person name="Tuskan G.A."/>
            <person name="Maumus F."/>
            <person name="Salse J."/>
            <person name="Schmutz J."/>
            <person name="Rensing S.A."/>
        </authorList>
    </citation>
    <scope>NUCLEOTIDE SEQUENCE [LARGE SCALE GENOMIC DNA]</scope>
    <source>
        <strain evidence="3 4">cv. Gransden 2004</strain>
    </source>
</reference>
<sequence length="118" mass="13839">MKNRVVSLAQIDLIEVICHKYLASCQKKEMLFEKITIRAKHVLKLVHFNIIGLLSKVILEFLRCICYVHVTKEGRSKFESKTRTCFFIGYNGLTKAHKMYKLEKQKMIITQNVVFDKS</sequence>
<dbReference type="Proteomes" id="UP000006727">
    <property type="component" value="Chromosome 12"/>
</dbReference>
<evidence type="ECO:0000313" key="2">
    <source>
        <dbReference type="EMBL" id="PNR43498.1"/>
    </source>
</evidence>
<protein>
    <recommendedName>
        <fullName evidence="1">Retroviral polymerase SH3-like domain-containing protein</fullName>
    </recommendedName>
</protein>
<dbReference type="InterPro" id="IPR057670">
    <property type="entry name" value="SH3_retrovirus"/>
</dbReference>
<dbReference type="AlphaFoldDB" id="A0A2K1JPN6"/>
<dbReference type="EMBL" id="ABEU02000012">
    <property type="protein sequence ID" value="PNR43498.1"/>
    <property type="molecule type" value="Genomic_DNA"/>
</dbReference>
<name>A0A2K1JPN6_PHYPA</name>
<reference evidence="2 4" key="1">
    <citation type="journal article" date="2008" name="Science">
        <title>The Physcomitrella genome reveals evolutionary insights into the conquest of land by plants.</title>
        <authorList>
            <person name="Rensing S."/>
            <person name="Lang D."/>
            <person name="Zimmer A."/>
            <person name="Terry A."/>
            <person name="Salamov A."/>
            <person name="Shapiro H."/>
            <person name="Nishiyama T."/>
            <person name="Perroud P.-F."/>
            <person name="Lindquist E."/>
            <person name="Kamisugi Y."/>
            <person name="Tanahashi T."/>
            <person name="Sakakibara K."/>
            <person name="Fujita T."/>
            <person name="Oishi K."/>
            <person name="Shin-I T."/>
            <person name="Kuroki Y."/>
            <person name="Toyoda A."/>
            <person name="Suzuki Y."/>
            <person name="Hashimoto A."/>
            <person name="Yamaguchi K."/>
            <person name="Sugano A."/>
            <person name="Kohara Y."/>
            <person name="Fujiyama A."/>
            <person name="Anterola A."/>
            <person name="Aoki S."/>
            <person name="Ashton N."/>
            <person name="Barbazuk W.B."/>
            <person name="Barker E."/>
            <person name="Bennetzen J."/>
            <person name="Bezanilla M."/>
            <person name="Blankenship R."/>
            <person name="Cho S.H."/>
            <person name="Dutcher S."/>
            <person name="Estelle M."/>
            <person name="Fawcett J.A."/>
            <person name="Gundlach H."/>
            <person name="Hanada K."/>
            <person name="Heyl A."/>
            <person name="Hicks K.A."/>
            <person name="Hugh J."/>
            <person name="Lohr M."/>
            <person name="Mayer K."/>
            <person name="Melkozernov A."/>
            <person name="Murata T."/>
            <person name="Nelson D."/>
            <person name="Pils B."/>
            <person name="Prigge M."/>
            <person name="Reiss B."/>
            <person name="Renner T."/>
            <person name="Rombauts S."/>
            <person name="Rushton P."/>
            <person name="Sanderfoot A."/>
            <person name="Schween G."/>
            <person name="Shiu S.-H."/>
            <person name="Stueber K."/>
            <person name="Theodoulou F.L."/>
            <person name="Tu H."/>
            <person name="Van de Peer Y."/>
            <person name="Verrier P.J."/>
            <person name="Waters E."/>
            <person name="Wood A."/>
            <person name="Yang L."/>
            <person name="Cove D."/>
            <person name="Cuming A."/>
            <person name="Hasebe M."/>
            <person name="Lucas S."/>
            <person name="Mishler D.B."/>
            <person name="Reski R."/>
            <person name="Grigoriev I."/>
            <person name="Quatrano R.S."/>
            <person name="Boore J.L."/>
        </authorList>
    </citation>
    <scope>NUCLEOTIDE SEQUENCE [LARGE SCALE GENOMIC DNA]</scope>
    <source>
        <strain evidence="3 4">cv. Gransden 2004</strain>
    </source>
</reference>
<evidence type="ECO:0000259" key="1">
    <source>
        <dbReference type="Pfam" id="PF25597"/>
    </source>
</evidence>
<evidence type="ECO:0000313" key="4">
    <source>
        <dbReference type="Proteomes" id="UP000006727"/>
    </source>
</evidence>
<organism evidence="2">
    <name type="scientific">Physcomitrium patens</name>
    <name type="common">Spreading-leaved earth moss</name>
    <name type="synonym">Physcomitrella patens</name>
    <dbReference type="NCBI Taxonomy" id="3218"/>
    <lineage>
        <taxon>Eukaryota</taxon>
        <taxon>Viridiplantae</taxon>
        <taxon>Streptophyta</taxon>
        <taxon>Embryophyta</taxon>
        <taxon>Bryophyta</taxon>
        <taxon>Bryophytina</taxon>
        <taxon>Bryopsida</taxon>
        <taxon>Funariidae</taxon>
        <taxon>Funariales</taxon>
        <taxon>Funariaceae</taxon>
        <taxon>Physcomitrium</taxon>
    </lineage>
</organism>
<dbReference type="InParanoid" id="A0A2K1JPN6"/>
<dbReference type="EnsemblPlants" id="Pp3c12_6059V3.1">
    <property type="protein sequence ID" value="Pp3c12_6059V3.1"/>
    <property type="gene ID" value="Pp3c12_6059"/>
</dbReference>
<accession>A0A2K1JPN6</accession>
<dbReference type="Pfam" id="PF25597">
    <property type="entry name" value="SH3_retrovirus"/>
    <property type="match status" value="1"/>
</dbReference>
<dbReference type="Gramene" id="Pp3c12_6059V3.1">
    <property type="protein sequence ID" value="Pp3c12_6059V3.1"/>
    <property type="gene ID" value="Pp3c12_6059"/>
</dbReference>